<keyword evidence="6 10" id="KW-1133">Transmembrane helix</keyword>
<dbReference type="Gene3D" id="3.40.50.720">
    <property type="entry name" value="NAD(P)-binding Rossmann-like Domain"/>
    <property type="match status" value="1"/>
</dbReference>
<comment type="subcellular location">
    <subcellularLocation>
        <location evidence="1">Membrane</location>
        <topology evidence="1">Multi-pass membrane protein</topology>
    </subcellularLocation>
</comment>
<evidence type="ECO:0000256" key="4">
    <source>
        <dbReference type="ARBA" id="ARBA00022692"/>
    </source>
</evidence>
<feature type="transmembrane region" description="Helical" evidence="10">
    <location>
        <begin position="515"/>
        <end position="538"/>
    </location>
</feature>
<comment type="caution">
    <text evidence="13">The sequence shown here is derived from an EMBL/GenBank/DDBJ whole genome shotgun (WGS) entry which is preliminary data.</text>
</comment>
<proteinExistence type="inferred from homology"/>
<feature type="transmembrane region" description="Helical" evidence="10">
    <location>
        <begin position="400"/>
        <end position="424"/>
    </location>
</feature>
<evidence type="ECO:0000313" key="13">
    <source>
        <dbReference type="EMBL" id="KAF7284719.1"/>
    </source>
</evidence>
<feature type="domain" description="Thioester reductase (TE)" evidence="12">
    <location>
        <begin position="59"/>
        <end position="329"/>
    </location>
</feature>
<dbReference type="CDD" id="cd05236">
    <property type="entry name" value="FAR-N_SDR_e"/>
    <property type="match status" value="1"/>
</dbReference>
<organism evidence="13 14">
    <name type="scientific">Rhynchophorus ferrugineus</name>
    <name type="common">Red palm weevil</name>
    <name type="synonym">Curculio ferrugineus</name>
    <dbReference type="NCBI Taxonomy" id="354439"/>
    <lineage>
        <taxon>Eukaryota</taxon>
        <taxon>Metazoa</taxon>
        <taxon>Ecdysozoa</taxon>
        <taxon>Arthropoda</taxon>
        <taxon>Hexapoda</taxon>
        <taxon>Insecta</taxon>
        <taxon>Pterygota</taxon>
        <taxon>Neoptera</taxon>
        <taxon>Endopterygota</taxon>
        <taxon>Coleoptera</taxon>
        <taxon>Polyphaga</taxon>
        <taxon>Cucujiformia</taxon>
        <taxon>Curculionidae</taxon>
        <taxon>Dryophthorinae</taxon>
        <taxon>Rhynchophorus</taxon>
    </lineage>
</organism>
<dbReference type="EMBL" id="JAACXV010000071">
    <property type="protein sequence ID" value="KAF7284719.1"/>
    <property type="molecule type" value="Genomic_DNA"/>
</dbReference>
<dbReference type="InterPro" id="IPR036291">
    <property type="entry name" value="NAD(P)-bd_dom_sf"/>
</dbReference>
<dbReference type="InterPro" id="IPR026055">
    <property type="entry name" value="FAR"/>
</dbReference>
<dbReference type="GO" id="GO:0005777">
    <property type="term" value="C:peroxisome"/>
    <property type="evidence" value="ECO:0007669"/>
    <property type="project" value="TreeGrafter"/>
</dbReference>
<dbReference type="Pfam" id="PF03015">
    <property type="entry name" value="Sterile"/>
    <property type="match status" value="1"/>
</dbReference>
<dbReference type="OrthoDB" id="429813at2759"/>
<dbReference type="Proteomes" id="UP000625711">
    <property type="component" value="Unassembled WGS sequence"/>
</dbReference>
<evidence type="ECO:0000259" key="11">
    <source>
        <dbReference type="Pfam" id="PF03015"/>
    </source>
</evidence>
<evidence type="ECO:0000256" key="6">
    <source>
        <dbReference type="ARBA" id="ARBA00022989"/>
    </source>
</evidence>
<reference evidence="13" key="1">
    <citation type="submission" date="2020-08" db="EMBL/GenBank/DDBJ databases">
        <title>Genome sequencing and assembly of the red palm weevil Rhynchophorus ferrugineus.</title>
        <authorList>
            <person name="Dias G.B."/>
            <person name="Bergman C.M."/>
            <person name="Manee M."/>
        </authorList>
    </citation>
    <scope>NUCLEOTIDE SEQUENCE</scope>
    <source>
        <strain evidence="13">AA-2017</strain>
        <tissue evidence="13">Whole larva</tissue>
    </source>
</reference>
<keyword evidence="7 10" id="KW-0443">Lipid metabolism</keyword>
<protein>
    <recommendedName>
        <fullName evidence="10">Fatty acyl-CoA reductase</fullName>
        <ecNumber evidence="10">1.2.1.84</ecNumber>
    </recommendedName>
</protein>
<evidence type="ECO:0000256" key="5">
    <source>
        <dbReference type="ARBA" id="ARBA00022857"/>
    </source>
</evidence>
<sequence length="545" mass="62466">MIVDRYGYATFESQNNLKNLDSSPYIESNITNIGDINGINNDMDLTPIQKFFDGANIFITGSTGFLGKILVEKLLRSCPTVSTLYLLVRNKKGKSMEERVDEMFDDIIFDKMKKECPKFRHKVVGVGGDCVLPTLGLSIQDKRLLIDEINIVFHVAATVRFDEHIKTATAINIRTPRDLLQLSRQMKNLKSYVHVSTVFANCIKKVIEEKVYPPGIDGEKLIAMADCVPENILAQMTPTLLGDYPNTYTFTKQVAEDLVKREGENLPVTIFRPAIVVSSYKEPCEAWINNMYGPTGVVAGSGMGLIRSLRADGNVNANIVPVDMVVNGMIAAAWGVGESYQKSIKENKTFEMPVYNYETCSKKPITWGEYMENSEKYGLIFPLSKAIWYYSLCLIKYYPVYLVAIFFLHIIPALLTDTVLLCMGRTPRMMRAYKKIHKYLEVISYFAVREWTLKSEGSDRLLEEMTDKDKELFFMDLRKLDWDKFFQSYLIGIRMYLMQDPMDTLERSKKRWNRFYYAHQCLKVVLAIVGLQIAYWLLSSLMKLV</sequence>
<evidence type="ECO:0000256" key="10">
    <source>
        <dbReference type="RuleBase" id="RU363097"/>
    </source>
</evidence>
<evidence type="ECO:0000256" key="3">
    <source>
        <dbReference type="ARBA" id="ARBA00022516"/>
    </source>
</evidence>
<dbReference type="EC" id="1.2.1.84" evidence="10"/>
<evidence type="ECO:0000256" key="8">
    <source>
        <dbReference type="ARBA" id="ARBA00023136"/>
    </source>
</evidence>
<dbReference type="FunFam" id="3.40.50.720:FF:000143">
    <property type="entry name" value="Fatty acyl-CoA reductase"/>
    <property type="match status" value="1"/>
</dbReference>
<dbReference type="SUPFAM" id="SSF51735">
    <property type="entry name" value="NAD(P)-binding Rossmann-fold domains"/>
    <property type="match status" value="1"/>
</dbReference>
<comment type="catalytic activity">
    <reaction evidence="9 10">
        <text>a long-chain fatty acyl-CoA + 2 NADPH + 2 H(+) = a long-chain primary fatty alcohol + 2 NADP(+) + CoA</text>
        <dbReference type="Rhea" id="RHEA:52716"/>
        <dbReference type="ChEBI" id="CHEBI:15378"/>
        <dbReference type="ChEBI" id="CHEBI:57287"/>
        <dbReference type="ChEBI" id="CHEBI:57783"/>
        <dbReference type="ChEBI" id="CHEBI:58349"/>
        <dbReference type="ChEBI" id="CHEBI:77396"/>
        <dbReference type="ChEBI" id="CHEBI:83139"/>
        <dbReference type="EC" id="1.2.1.84"/>
    </reaction>
</comment>
<keyword evidence="4 10" id="KW-0812">Transmembrane</keyword>
<dbReference type="AlphaFoldDB" id="A0A834IR09"/>
<keyword evidence="5 10" id="KW-0521">NADP</keyword>
<dbReference type="GO" id="GO:0102965">
    <property type="term" value="F:alcohol-forming long-chain fatty acyl-CoA reductase activity"/>
    <property type="evidence" value="ECO:0007669"/>
    <property type="project" value="UniProtKB-EC"/>
</dbReference>
<comment type="function">
    <text evidence="10">Catalyzes the reduction of fatty acyl-CoA to fatty alcohols.</text>
</comment>
<feature type="domain" description="Fatty acyl-CoA reductase C-terminal" evidence="11">
    <location>
        <begin position="408"/>
        <end position="499"/>
    </location>
</feature>
<dbReference type="GO" id="GO:0016020">
    <property type="term" value="C:membrane"/>
    <property type="evidence" value="ECO:0007669"/>
    <property type="project" value="UniProtKB-SubCell"/>
</dbReference>
<keyword evidence="14" id="KW-1185">Reference proteome</keyword>
<evidence type="ECO:0000256" key="2">
    <source>
        <dbReference type="ARBA" id="ARBA00005928"/>
    </source>
</evidence>
<dbReference type="PANTHER" id="PTHR11011">
    <property type="entry name" value="MALE STERILITY PROTEIN 2-RELATED"/>
    <property type="match status" value="1"/>
</dbReference>
<keyword evidence="8 10" id="KW-0472">Membrane</keyword>
<dbReference type="InterPro" id="IPR013120">
    <property type="entry name" value="FAR_NAD-bd"/>
</dbReference>
<evidence type="ECO:0000256" key="9">
    <source>
        <dbReference type="ARBA" id="ARBA00052530"/>
    </source>
</evidence>
<comment type="similarity">
    <text evidence="2 10">Belongs to the fatty acyl-CoA reductase family.</text>
</comment>
<evidence type="ECO:0000256" key="7">
    <source>
        <dbReference type="ARBA" id="ARBA00023098"/>
    </source>
</evidence>
<dbReference type="Pfam" id="PF07993">
    <property type="entry name" value="NAD_binding_4"/>
    <property type="match status" value="1"/>
</dbReference>
<dbReference type="GO" id="GO:0080019">
    <property type="term" value="F:alcohol-forming very long-chain fatty acyl-CoA reductase activity"/>
    <property type="evidence" value="ECO:0007669"/>
    <property type="project" value="InterPro"/>
</dbReference>
<dbReference type="PANTHER" id="PTHR11011:SF60">
    <property type="entry name" value="FATTY ACYL-COA REDUCTASE-RELATED"/>
    <property type="match status" value="1"/>
</dbReference>
<evidence type="ECO:0000259" key="12">
    <source>
        <dbReference type="Pfam" id="PF07993"/>
    </source>
</evidence>
<evidence type="ECO:0000313" key="14">
    <source>
        <dbReference type="Proteomes" id="UP000625711"/>
    </source>
</evidence>
<dbReference type="CDD" id="cd09071">
    <property type="entry name" value="FAR_C"/>
    <property type="match status" value="1"/>
</dbReference>
<accession>A0A834IR09</accession>
<name>A0A834IR09_RHYFE</name>
<keyword evidence="3 10" id="KW-0444">Lipid biosynthesis</keyword>
<keyword evidence="10" id="KW-0560">Oxidoreductase</keyword>
<evidence type="ECO:0000256" key="1">
    <source>
        <dbReference type="ARBA" id="ARBA00004141"/>
    </source>
</evidence>
<gene>
    <name evidence="13" type="ORF">GWI33_021728</name>
</gene>
<dbReference type="InterPro" id="IPR033640">
    <property type="entry name" value="FAR_C"/>
</dbReference>
<dbReference type="GO" id="GO:0035336">
    <property type="term" value="P:long-chain fatty-acyl-CoA metabolic process"/>
    <property type="evidence" value="ECO:0007669"/>
    <property type="project" value="TreeGrafter"/>
</dbReference>